<protein>
    <recommendedName>
        <fullName evidence="1">Glutaredoxin domain-containing protein</fullName>
    </recommendedName>
</protein>
<gene>
    <name evidence="2" type="ORF">GCM10023352_19580</name>
</gene>
<keyword evidence="3" id="KW-1185">Reference proteome</keyword>
<reference evidence="3" key="1">
    <citation type="journal article" date="2019" name="Int. J. Syst. Evol. Microbiol.">
        <title>The Global Catalogue of Microorganisms (GCM) 10K type strain sequencing project: providing services to taxonomists for standard genome sequencing and annotation.</title>
        <authorList>
            <consortium name="The Broad Institute Genomics Platform"/>
            <consortium name="The Broad Institute Genome Sequencing Center for Infectious Disease"/>
            <person name="Wu L."/>
            <person name="Ma J."/>
        </authorList>
    </citation>
    <scope>NUCLEOTIDE SEQUENCE [LARGE SCALE GENOMIC DNA]</scope>
    <source>
        <strain evidence="3">JCM 18541</strain>
    </source>
</reference>
<dbReference type="PROSITE" id="PS51354">
    <property type="entry name" value="GLUTAREDOXIN_2"/>
    <property type="match status" value="1"/>
</dbReference>
<dbReference type="Gene3D" id="3.40.30.10">
    <property type="entry name" value="Glutaredoxin"/>
    <property type="match status" value="1"/>
</dbReference>
<dbReference type="RefSeq" id="WP_345447048.1">
    <property type="nucleotide sequence ID" value="NZ_BAABKP010000005.1"/>
</dbReference>
<organism evidence="2 3">
    <name type="scientific">Rothia endophytica</name>
    <dbReference type="NCBI Taxonomy" id="1324766"/>
    <lineage>
        <taxon>Bacteria</taxon>
        <taxon>Bacillati</taxon>
        <taxon>Actinomycetota</taxon>
        <taxon>Actinomycetes</taxon>
        <taxon>Micrococcales</taxon>
        <taxon>Micrococcaceae</taxon>
        <taxon>Rothia</taxon>
    </lineage>
</organism>
<proteinExistence type="predicted"/>
<dbReference type="EMBL" id="BAABKP010000005">
    <property type="protein sequence ID" value="GAA4799734.1"/>
    <property type="molecule type" value="Genomic_DNA"/>
</dbReference>
<evidence type="ECO:0000259" key="1">
    <source>
        <dbReference type="Pfam" id="PF00462"/>
    </source>
</evidence>
<dbReference type="SUPFAM" id="SSF52833">
    <property type="entry name" value="Thioredoxin-like"/>
    <property type="match status" value="1"/>
</dbReference>
<dbReference type="InterPro" id="IPR036249">
    <property type="entry name" value="Thioredoxin-like_sf"/>
</dbReference>
<sequence length="100" mass="10769">MNREVSTHAEAEEFVTKGGVAIYWRPGCPFCQRLNDGLGEIGDRALWVNIWEDADAEAYVKSVNNGNAVVPTVRTSDEAFVASAISAPKSVAALIESSIK</sequence>
<dbReference type="Proteomes" id="UP001500187">
    <property type="component" value="Unassembled WGS sequence"/>
</dbReference>
<evidence type="ECO:0000313" key="2">
    <source>
        <dbReference type="EMBL" id="GAA4799734.1"/>
    </source>
</evidence>
<comment type="caution">
    <text evidence="2">The sequence shown here is derived from an EMBL/GenBank/DDBJ whole genome shotgun (WGS) entry which is preliminary data.</text>
</comment>
<dbReference type="InterPro" id="IPR002109">
    <property type="entry name" value="Glutaredoxin"/>
</dbReference>
<feature type="domain" description="Glutaredoxin" evidence="1">
    <location>
        <begin position="20"/>
        <end position="78"/>
    </location>
</feature>
<evidence type="ECO:0000313" key="3">
    <source>
        <dbReference type="Proteomes" id="UP001500187"/>
    </source>
</evidence>
<accession>A0ABP9BV65</accession>
<name>A0ABP9BV65_9MICC</name>
<dbReference type="Pfam" id="PF00462">
    <property type="entry name" value="Glutaredoxin"/>
    <property type="match status" value="1"/>
</dbReference>